<organism evidence="1 2">
    <name type="scientific">Vreelandella zhaodongensis</name>
    <name type="common">Halomonas zhaodongensis</name>
    <dbReference type="NCBI Taxonomy" id="1176240"/>
    <lineage>
        <taxon>Bacteria</taxon>
        <taxon>Pseudomonadati</taxon>
        <taxon>Pseudomonadota</taxon>
        <taxon>Gammaproteobacteria</taxon>
        <taxon>Oceanospirillales</taxon>
        <taxon>Halomonadaceae</taxon>
        <taxon>Vreelandella</taxon>
    </lineage>
</organism>
<sequence>MEHEISPNYKHDKLDDPTHEDLVDVVEDTWRHYVFAPVHVLLDQPHGDIAAMTLLSSYFEAIWSYVSGESSEGKSRVFFKNGFCEVFKADGESCEIAARAIYKNLRCGVAHAGLPNHKVSYSREGILPYISEKIGWVAGYISSPSFNRCQPHTHV</sequence>
<comment type="caution">
    <text evidence="1">The sequence shown here is derived from an EMBL/GenBank/DDBJ whole genome shotgun (WGS) entry which is preliminary data.</text>
</comment>
<reference evidence="1 2" key="1">
    <citation type="journal article" date="2013" name="Antonie Van Leeuwenhoek">
        <title>Halomonas zhaodongensis sp. nov., a slightly halophilic bacterium isolated from saline-alkaline soils in Zhaodong, China.</title>
        <authorList>
            <person name="Jiang J."/>
            <person name="Pan Y."/>
            <person name="Meng L."/>
            <person name="Hu S."/>
            <person name="Zhang X."/>
            <person name="Hu B."/>
            <person name="Meng J."/>
            <person name="Li C."/>
            <person name="Huang H."/>
            <person name="Wang K."/>
            <person name="Su T."/>
        </authorList>
    </citation>
    <scope>NUCLEOTIDE SEQUENCE [LARGE SCALE GENOMIC DNA]</scope>
    <source>
        <strain evidence="1 2">NEAU-ST10-25</strain>
    </source>
</reference>
<dbReference type="EMBL" id="JACCDD010000005">
    <property type="protein sequence ID" value="NYS45215.1"/>
    <property type="molecule type" value="Genomic_DNA"/>
</dbReference>
<keyword evidence="2" id="KW-1185">Reference proteome</keyword>
<proteinExistence type="predicted"/>
<dbReference type="RefSeq" id="WP_179927746.1">
    <property type="nucleotide sequence ID" value="NZ_JACCDD010000005.1"/>
</dbReference>
<protein>
    <submittedName>
        <fullName evidence="1">Uncharacterized protein</fullName>
    </submittedName>
</protein>
<evidence type="ECO:0000313" key="2">
    <source>
        <dbReference type="Proteomes" id="UP000528918"/>
    </source>
</evidence>
<dbReference type="Proteomes" id="UP000528918">
    <property type="component" value="Unassembled WGS sequence"/>
</dbReference>
<accession>A0ABX2ST45</accession>
<gene>
    <name evidence="1" type="ORF">HZS79_09700</name>
</gene>
<evidence type="ECO:0000313" key="1">
    <source>
        <dbReference type="EMBL" id="NYS45215.1"/>
    </source>
</evidence>
<name>A0ABX2ST45_VREZH</name>